<proteinExistence type="predicted"/>
<feature type="coiled-coil region" evidence="1">
    <location>
        <begin position="1398"/>
        <end position="1425"/>
    </location>
</feature>
<feature type="region of interest" description="Disordered" evidence="2">
    <location>
        <begin position="1339"/>
        <end position="1377"/>
    </location>
</feature>
<dbReference type="OrthoDB" id="273749at2759"/>
<feature type="coiled-coil region" evidence="1">
    <location>
        <begin position="1175"/>
        <end position="1209"/>
    </location>
</feature>
<accession>A0A836IL52</accession>
<evidence type="ECO:0000256" key="2">
    <source>
        <dbReference type="SAM" id="MobiDB-lite"/>
    </source>
</evidence>
<keyword evidence="4" id="KW-1185">Reference proteome</keyword>
<protein>
    <submittedName>
        <fullName evidence="3">Uncharacterized protein</fullName>
    </submittedName>
</protein>
<name>A0A836IL52_9TRYP</name>
<sequence length="1926" mass="216412">MEELAKSVQRAQAAVLGVQNDLVLLRAHVEKGAEEQDAGSIAKAAAAGLDTGVSPRNPYYVELHTTIHQRQEAASLLLQRCAHLFYEQFGVLEERAARLENVRVKEKELQSAKKSMQRYFDAHAKELEEERETHDGALQIEWARREHLEDGIVRIEVERRQQRLAHGVLFSWLKKAMMRNLAREYTRRRDAAREMYQAATCDALVQQQRVTTAQRALFTWRRRIQQRRYGRLEVTATEAEKRAQFFRNELTAIQQTFHERLGRDLGERGQMTTAVSTQEKECAQCEDEVQRLRASLHDMTIEFSERTRTYVRQQEGLEQLFAQKEEALRDTICRVQAMLTTERQAHAAFVESSGYFVSHVNAYWQARLQALDEAARRTEEFAHHTTLGLFGRLQHRYASLLQEAAKLRRDVDTLSPLSERCVRLENELAESEQLLKRRTASSQVWERRCRAAHVVGSLLTDRVAFANSAVLRSRFFVRWLERSQTTSNERLQRSIDILSDKLQAQQREMLAQQQEQSSRHQVEVAQLQDELEQLRRTNIRLQAKLETAARTQRERDSAYCDSEARNGELSAAMLREKIERRGVEDKWWSSRASGLMLQEAQQRLRVEAQEGLWWTALLIRESKTLKVWTASLHCETTQLTTVCEGWQQHCHQLDAAHETVRKSAATRTACALERGLLHAQTLAVWTSWQKWARQRRAVSAVETRSAQSRMEMIRRHGEELTRLHISHDTALQCIQREHAVEKTQLQSIHQERCATLRRVQAEEMERLSEKHAQQLTTTQAAYAAEVAQRDEQADAMQEQLRHMGSLVVEYCAQATYTRWRAWAAVRQAQRAALQHRELVRQMSEWHTASAMMADASVAAKLVLCMSALTEAVQKSAVDVRRWGQHLEQEQELCHSQIHKLQAVKESVEEEATHLRGELHHVRMLYDAEAHYTDQLLRTAKAEHRARRSALTFTARMAEWQEWVFCSSADYLAAAMRVFTDAARQLISEVLATHRVESSSHVAQVVGEEAGLTTRPHEAVALLSADVNTKDVPISDGDGVADVSGCALDLYQGGPNHVEVSTGCSGGPSSTTRPITVAQSPVKVIPKRLLLRLRSVESCLRDPGDTCGAEHEANDTASEKCRRFLSESFLEELTPTSSWPSAIACQQVEQADAPLVVCHLLEIVRLAALRGASTRNREHAAELAAIEAKRERSEEALGGLQESMEGLLAEQRTFAEEMHAHAQQQSQYPVTGESTSAQTLLMWAETWKERLGALTDRYAQVLEVFHADITRRQERSCSVNSLLMEVDAFSKVLLQRFAENVSAMAQLQQHLLAKASGEAALRDGCGSSDTNLPTNAAAAVETIRDSSPKPKPAPPLTTATLSPLHPDSAHHAASVQVSDSGVTASAQGSVLSADSLPEMRSLRDRVQLLERLLVETKVQLAEAKSLAGVPCGASYIPKASAQAQLWAAQDAEDFEQLGLTKEQLLVLYGASESMTRTLMMAMREYEVKLHVTQSATAQQLRTACAAVEETLQARHRADVEHYEAKLRTLSESLAEATQEKFIAAARHGELVQQLKTEAANWAEKYTRDTELTRQSRLHEVNELADHQRLLKDELERCRRATESCVQQAVDRQTELLRSEHAEKLRRAEGDVARLTTERELLSGRLRGLEADCEQRVQQERAAVVRLPHQLAGVVGVDAVLSSVSTCASWGVTFLDTMELFASYAADKAAWFAVCATLLMDCERDQWETEVLQLREHVTQLLDVSHVSPEVPVPVRGSHQGSRNVQIDGRITSPYDKVEEDSLQALTLSPSPRRNNQGMSAGDKGGRITACDATAQHTSARPASSLEAAQTPREAKGVQVVDGPTTTPTRCRSLSLGSLELSQSVLRFSKMLSDQRTRNATRLERASVLIADIDDLLLHGAQLTESAALKSARWNIKAVKGEGGGERE</sequence>
<dbReference type="KEGG" id="phet:94290079"/>
<feature type="coiled-coil region" evidence="1">
    <location>
        <begin position="1616"/>
        <end position="1650"/>
    </location>
</feature>
<dbReference type="Proteomes" id="UP000674318">
    <property type="component" value="Unassembled WGS sequence"/>
</dbReference>
<dbReference type="RefSeq" id="XP_067755208.1">
    <property type="nucleotide sequence ID" value="XM_067900002.1"/>
</dbReference>
<feature type="region of interest" description="Disordered" evidence="2">
    <location>
        <begin position="1783"/>
        <end position="1845"/>
    </location>
</feature>
<dbReference type="EMBL" id="JAFJZO010000031">
    <property type="protein sequence ID" value="KAG5497740.1"/>
    <property type="molecule type" value="Genomic_DNA"/>
</dbReference>
<reference evidence="3 4" key="1">
    <citation type="submission" date="2021-02" db="EMBL/GenBank/DDBJ databases">
        <title>Porcisia hertigi Genome sequencing and assembly.</title>
        <authorList>
            <person name="Almutairi H."/>
            <person name="Gatherer D."/>
        </authorList>
    </citation>
    <scope>NUCLEOTIDE SEQUENCE [LARGE SCALE GENOMIC DNA]</scope>
    <source>
        <strain evidence="3 4">C119</strain>
    </source>
</reference>
<dbReference type="GeneID" id="94290079"/>
<feature type="coiled-coil region" evidence="1">
    <location>
        <begin position="488"/>
        <end position="551"/>
    </location>
</feature>
<feature type="coiled-coil region" evidence="1">
    <location>
        <begin position="236"/>
        <end position="302"/>
    </location>
</feature>
<comment type="caution">
    <text evidence="3">The sequence shown here is derived from an EMBL/GenBank/DDBJ whole genome shotgun (WGS) entry which is preliminary data.</text>
</comment>
<evidence type="ECO:0000313" key="4">
    <source>
        <dbReference type="Proteomes" id="UP000674318"/>
    </source>
</evidence>
<gene>
    <name evidence="3" type="ORF">JKF63_04006</name>
</gene>
<evidence type="ECO:0000313" key="3">
    <source>
        <dbReference type="EMBL" id="KAG5497740.1"/>
    </source>
</evidence>
<feature type="coiled-coil region" evidence="1">
    <location>
        <begin position="390"/>
        <end position="441"/>
    </location>
</feature>
<organism evidence="3 4">
    <name type="scientific">Porcisia hertigi</name>
    <dbReference type="NCBI Taxonomy" id="2761500"/>
    <lineage>
        <taxon>Eukaryota</taxon>
        <taxon>Discoba</taxon>
        <taxon>Euglenozoa</taxon>
        <taxon>Kinetoplastea</taxon>
        <taxon>Metakinetoplastina</taxon>
        <taxon>Trypanosomatida</taxon>
        <taxon>Trypanosomatidae</taxon>
        <taxon>Leishmaniinae</taxon>
        <taxon>Porcisia</taxon>
    </lineage>
</organism>
<keyword evidence="1" id="KW-0175">Coiled coil</keyword>
<feature type="compositionally biased region" description="Polar residues" evidence="2">
    <location>
        <begin position="1783"/>
        <end position="1797"/>
    </location>
</feature>
<evidence type="ECO:0000256" key="1">
    <source>
        <dbReference type="SAM" id="Coils"/>
    </source>
</evidence>